<evidence type="ECO:0000313" key="3">
    <source>
        <dbReference type="Proteomes" id="UP000036681"/>
    </source>
</evidence>
<dbReference type="InterPro" id="IPR051345">
    <property type="entry name" value="Importin_beta-like_NTR"/>
</dbReference>
<dbReference type="PANTHER" id="PTHR12363:SF42">
    <property type="entry name" value="TRANSPORTIN-3"/>
    <property type="match status" value="1"/>
</dbReference>
<accession>A0A9J2P3R7</accession>
<dbReference type="InterPro" id="IPR001494">
    <property type="entry name" value="Importin-beta_N"/>
</dbReference>
<dbReference type="WBParaSite" id="ALUE_0000448501-mRNA-1">
    <property type="protein sequence ID" value="ALUE_0000448501-mRNA-1"/>
    <property type="gene ID" value="ALUE_0000448501"/>
</dbReference>
<dbReference type="Pfam" id="PF24139">
    <property type="entry name" value="TPR_TNPO3_IPO13_4th"/>
    <property type="match status" value="1"/>
</dbReference>
<dbReference type="Gene3D" id="1.25.10.10">
    <property type="entry name" value="Leucine-rich Repeat Variant"/>
    <property type="match status" value="1"/>
</dbReference>
<keyword evidence="3" id="KW-1185">Reference proteome</keyword>
<dbReference type="SUPFAM" id="SSF48371">
    <property type="entry name" value="ARM repeat"/>
    <property type="match status" value="1"/>
</dbReference>
<dbReference type="InterPro" id="IPR057941">
    <property type="entry name" value="TPR_TNPO3_IPO13_2nd"/>
</dbReference>
<dbReference type="InterPro" id="IPR057942">
    <property type="entry name" value="TPR_TNPO3_IPO13_3rd"/>
</dbReference>
<dbReference type="AlphaFoldDB" id="A0A9J2P3R7"/>
<feature type="domain" description="Importin N-terminal" evidence="1">
    <location>
        <begin position="27"/>
        <end position="90"/>
    </location>
</feature>
<name>A0A9J2P3R7_ASCLU</name>
<sequence>MNNIETVYRAVGALNGQDSSACSKASVWLGAFQKSAYAWTICDRILAEKRNVEACYFAAQTMRQKLLHSMRELPPTAYKSVRDSLVNHISSFEYYPAESNGVIIMQLCLALADLYLQVADWTDFIAEILDKFATMPEGKTPVLLTFLKALPEEIRSRRLRIGENRRRLVNAELARQTSAVLHLLSEVCVKNANNVDIVKSVLNCLSSWLLNPLVPTDELTSSQLLQSVYLLMQNSDSPSQLHDAACECIVSALYRAEDTELHRSLAFSLQTACYAMIDGFNVAIAHEDYDKLHSYARVFSGLNESLLQSMVSTPGVDLGSLESLELLLLLAGCHDYSLIEMTFNVWYRLSEFLYERNDDNLISTFKPYVERYLMALYKHCQFDVDHEGIPDENDDFAEFRMKVSETIKDVVFIVGTDYCIKNMMSVLQPVAYENWNEIEAALYIISTVVHNVVPTEDTVIPCLVESLLCLPPNVHPAIVFTSIGLINNLVDWLEENKTFQDACVVWLLEKAQGVALAEVACKALENLCERCGSTLIPYFEELLSLIPQLESALSKAQQMEAIALSVLRASASLLNGLPGEEIAARLKLLIGPNAQRLAEAGHRADFYCSITQMAVATECCLLQLISSTSQNEASDEKPNEENGLDSWARLSRDPVLWVDRIAAVFRQVRPWQKQVASMNNSQQKDPAEDVPVPWLDSVNIVWPMLLAVCTKFEKNIRIIEHYCRAVRFIIRSLGVQSIVFVEQLVSQMVDVYGRHPHSCFLYLASILVDECGQLEHLRSGLIIMLNTFSQESFKLLQQVNGFRDHPDTIDDLFRLALRFIQCAPSTFFQEPVCGSLFECGIMALDIDHAEANRSVTSFFIESVESVINARKINHRDAGVEGAERLLTEYGAQLVTGCVRAAMFSVTSPLRRDMAEVIFTVGKFSREKLSTWLLSALKTLPQDGGLCATSEQLQQFHSNVIQYELAEDLRAVHNEIRDLIRLYI</sequence>
<dbReference type="Pfam" id="PF03810">
    <property type="entry name" value="IBN_N"/>
    <property type="match status" value="1"/>
</dbReference>
<evidence type="ECO:0000259" key="1">
    <source>
        <dbReference type="Pfam" id="PF03810"/>
    </source>
</evidence>
<dbReference type="InterPro" id="IPR011989">
    <property type="entry name" value="ARM-like"/>
</dbReference>
<dbReference type="Pfam" id="PF24138">
    <property type="entry name" value="TPR_TNPO3_IPO13_2nd"/>
    <property type="match status" value="1"/>
</dbReference>
<dbReference type="InterPro" id="IPR016024">
    <property type="entry name" value="ARM-type_fold"/>
</dbReference>
<dbReference type="GO" id="GO:0031267">
    <property type="term" value="F:small GTPase binding"/>
    <property type="evidence" value="ECO:0007669"/>
    <property type="project" value="InterPro"/>
</dbReference>
<dbReference type="PANTHER" id="PTHR12363">
    <property type="entry name" value="TRANSPORTIN 3 AND IMPORTIN 13"/>
    <property type="match status" value="1"/>
</dbReference>
<dbReference type="GO" id="GO:0006606">
    <property type="term" value="P:protein import into nucleus"/>
    <property type="evidence" value="ECO:0007669"/>
    <property type="project" value="TreeGrafter"/>
</dbReference>
<evidence type="ECO:0000259" key="2">
    <source>
        <dbReference type="Pfam" id="PF08389"/>
    </source>
</evidence>
<proteinExistence type="predicted"/>
<dbReference type="GO" id="GO:0005737">
    <property type="term" value="C:cytoplasm"/>
    <property type="evidence" value="ECO:0007669"/>
    <property type="project" value="TreeGrafter"/>
</dbReference>
<reference evidence="4" key="1">
    <citation type="submission" date="2023-03" db="UniProtKB">
        <authorList>
            <consortium name="WormBaseParasite"/>
        </authorList>
    </citation>
    <scope>IDENTIFICATION</scope>
</reference>
<protein>
    <submittedName>
        <fullName evidence="4">Exportin-1/Importin-beta-like domain-containing protein</fullName>
    </submittedName>
</protein>
<dbReference type="Proteomes" id="UP000036681">
    <property type="component" value="Unplaced"/>
</dbReference>
<feature type="domain" description="Exportin-1/Importin-beta-like" evidence="2">
    <location>
        <begin position="102"/>
        <end position="249"/>
    </location>
</feature>
<dbReference type="Pfam" id="PF24140">
    <property type="entry name" value="TPR_TNPO3_IPO13_3rd"/>
    <property type="match status" value="1"/>
</dbReference>
<dbReference type="Pfam" id="PF08389">
    <property type="entry name" value="Xpo1"/>
    <property type="match status" value="1"/>
</dbReference>
<dbReference type="InterPro" id="IPR013598">
    <property type="entry name" value="Exportin-1/Importin-b-like"/>
</dbReference>
<organism evidence="3 4">
    <name type="scientific">Ascaris lumbricoides</name>
    <name type="common">Giant roundworm</name>
    <dbReference type="NCBI Taxonomy" id="6252"/>
    <lineage>
        <taxon>Eukaryota</taxon>
        <taxon>Metazoa</taxon>
        <taxon>Ecdysozoa</taxon>
        <taxon>Nematoda</taxon>
        <taxon>Chromadorea</taxon>
        <taxon>Rhabditida</taxon>
        <taxon>Spirurina</taxon>
        <taxon>Ascaridomorpha</taxon>
        <taxon>Ascaridoidea</taxon>
        <taxon>Ascarididae</taxon>
        <taxon>Ascaris</taxon>
    </lineage>
</organism>
<evidence type="ECO:0000313" key="4">
    <source>
        <dbReference type="WBParaSite" id="ALUE_0000448501-mRNA-1"/>
    </source>
</evidence>
<dbReference type="InterPro" id="IPR058537">
    <property type="entry name" value="TPR_TNPO3_IPO13_4th"/>
</dbReference>